<evidence type="ECO:0000256" key="1">
    <source>
        <dbReference type="SAM" id="MobiDB-lite"/>
    </source>
</evidence>
<dbReference type="AlphaFoldDB" id="A0A6A4SMK9"/>
<dbReference type="Proteomes" id="UP000438429">
    <property type="component" value="Unassembled WGS sequence"/>
</dbReference>
<name>A0A6A4SMK9_SCOMX</name>
<organism evidence="2 3">
    <name type="scientific">Scophthalmus maximus</name>
    <name type="common">Turbot</name>
    <name type="synonym">Psetta maxima</name>
    <dbReference type="NCBI Taxonomy" id="52904"/>
    <lineage>
        <taxon>Eukaryota</taxon>
        <taxon>Metazoa</taxon>
        <taxon>Chordata</taxon>
        <taxon>Craniata</taxon>
        <taxon>Vertebrata</taxon>
        <taxon>Euteleostomi</taxon>
        <taxon>Actinopterygii</taxon>
        <taxon>Neopterygii</taxon>
        <taxon>Teleostei</taxon>
        <taxon>Neoteleostei</taxon>
        <taxon>Acanthomorphata</taxon>
        <taxon>Carangaria</taxon>
        <taxon>Pleuronectiformes</taxon>
        <taxon>Pleuronectoidei</taxon>
        <taxon>Scophthalmidae</taxon>
        <taxon>Scophthalmus</taxon>
    </lineage>
</organism>
<feature type="region of interest" description="Disordered" evidence="1">
    <location>
        <begin position="225"/>
        <end position="256"/>
    </location>
</feature>
<evidence type="ECO:0000313" key="2">
    <source>
        <dbReference type="EMBL" id="KAF0031532.1"/>
    </source>
</evidence>
<sequence>MNHSHKRTAERSIKAQAHSAESRLFSTVRWREYVTIGFTSRFDPFSEPPLLGCNQAVIQPRAITPLHLLFFCPAHHCDLNMPRCLFSVLHRCQVVVLSVQKRTEDTAQAIASPGLASPSLKLTTAAPSAAQGSLEMVDTLCTEFNMKTSPTLALTLFIAIDFMPLEKLSGGSGEYITRRRAAANLKHISSHNHFDLNAKDIHAAKCFIVSYHLYCDDVFVSSQSKQEHKSRRPQSHNNERRRTPEMDGLISTSIVM</sequence>
<comment type="caution">
    <text evidence="2">The sequence shown here is derived from an EMBL/GenBank/DDBJ whole genome shotgun (WGS) entry which is preliminary data.</text>
</comment>
<gene>
    <name evidence="2" type="ORF">F2P81_016087</name>
</gene>
<accession>A0A6A4SMK9</accession>
<reference evidence="2 3" key="1">
    <citation type="submission" date="2019-06" db="EMBL/GenBank/DDBJ databases">
        <title>Draft genomes of female and male turbot (Scophthalmus maximus).</title>
        <authorList>
            <person name="Xu H."/>
            <person name="Xu X.-W."/>
            <person name="Shao C."/>
            <person name="Chen S."/>
        </authorList>
    </citation>
    <scope>NUCLEOTIDE SEQUENCE [LARGE SCALE GENOMIC DNA]</scope>
    <source>
        <strain evidence="2">Ysfricsl-2016a</strain>
        <tissue evidence="2">Blood</tissue>
    </source>
</reference>
<proteinExistence type="predicted"/>
<dbReference type="EMBL" id="VEVO01000014">
    <property type="protein sequence ID" value="KAF0031532.1"/>
    <property type="molecule type" value="Genomic_DNA"/>
</dbReference>
<protein>
    <submittedName>
        <fullName evidence="2">Uncharacterized protein</fullName>
    </submittedName>
</protein>
<evidence type="ECO:0000313" key="3">
    <source>
        <dbReference type="Proteomes" id="UP000438429"/>
    </source>
</evidence>